<comment type="caution">
    <text evidence="4">The sequence shown here is derived from an EMBL/GenBank/DDBJ whole genome shotgun (WGS) entry which is preliminary data.</text>
</comment>
<proteinExistence type="inferred from homology"/>
<dbReference type="HAMAP" id="MF_00088">
    <property type="entry name" value="KhpA"/>
    <property type="match status" value="1"/>
</dbReference>
<dbReference type="Gene3D" id="3.30.300.20">
    <property type="match status" value="1"/>
</dbReference>
<dbReference type="PANTHER" id="PTHR34654">
    <property type="entry name" value="UPF0109 PROTEIN SCO5592"/>
    <property type="match status" value="1"/>
</dbReference>
<reference evidence="4" key="1">
    <citation type="journal article" date="2014" name="Int. J. Syst. Evol. Microbiol.">
        <title>Complete genome sequence of Corynebacterium casei LMG S-19264T (=DSM 44701T), isolated from a smear-ripened cheese.</title>
        <authorList>
            <consortium name="US DOE Joint Genome Institute (JGI-PGF)"/>
            <person name="Walter F."/>
            <person name="Albersmeier A."/>
            <person name="Kalinowski J."/>
            <person name="Ruckert C."/>
        </authorList>
    </citation>
    <scope>NUCLEOTIDE SEQUENCE</scope>
    <source>
        <strain evidence="4">CGMCC 1.12777</strain>
    </source>
</reference>
<keyword evidence="3" id="KW-0133">Cell shape</keyword>
<protein>
    <recommendedName>
        <fullName evidence="3">RNA-binding protein KhpA</fullName>
    </recommendedName>
    <alternativeName>
        <fullName evidence="3">KH-domain protein A</fullName>
    </alternativeName>
</protein>
<evidence type="ECO:0000256" key="2">
    <source>
        <dbReference type="ARBA" id="ARBA00022884"/>
    </source>
</evidence>
<dbReference type="PANTHER" id="PTHR34654:SF1">
    <property type="entry name" value="RNA-BINDING PROTEIN KHPA"/>
    <property type="match status" value="1"/>
</dbReference>
<dbReference type="Pfam" id="PF13083">
    <property type="entry name" value="KH_KhpA-B"/>
    <property type="match status" value="1"/>
</dbReference>
<comment type="function">
    <text evidence="3">A probable RNA chaperone. Forms a complex with KhpB which binds to cellular RNA and controls its expression. Plays a role in peptidoglycan (PG) homeostasis and cell length regulation.</text>
</comment>
<comment type="similarity">
    <text evidence="3">Belongs to the KhpA RNA-binding protein family.</text>
</comment>
<dbReference type="SUPFAM" id="SSF54814">
    <property type="entry name" value="Prokaryotic type KH domain (KH-domain type II)"/>
    <property type="match status" value="1"/>
</dbReference>
<dbReference type="Proteomes" id="UP000656813">
    <property type="component" value="Unassembled WGS sequence"/>
</dbReference>
<evidence type="ECO:0000256" key="1">
    <source>
        <dbReference type="ARBA" id="ARBA00022490"/>
    </source>
</evidence>
<dbReference type="RefSeq" id="WP_188495417.1">
    <property type="nucleotide sequence ID" value="NZ_BMFV01000001.1"/>
</dbReference>
<keyword evidence="5" id="KW-1185">Reference proteome</keyword>
<evidence type="ECO:0000256" key="3">
    <source>
        <dbReference type="HAMAP-Rule" id="MF_00088"/>
    </source>
</evidence>
<comment type="subcellular location">
    <subcellularLocation>
        <location evidence="3">Cytoplasm</location>
    </subcellularLocation>
</comment>
<organism evidence="4 5">
    <name type="scientific">Pullulanibacillus pueri</name>
    <dbReference type="NCBI Taxonomy" id="1437324"/>
    <lineage>
        <taxon>Bacteria</taxon>
        <taxon>Bacillati</taxon>
        <taxon>Bacillota</taxon>
        <taxon>Bacilli</taxon>
        <taxon>Bacillales</taxon>
        <taxon>Sporolactobacillaceae</taxon>
        <taxon>Pullulanibacillus</taxon>
    </lineage>
</organism>
<dbReference type="InterPro" id="IPR020627">
    <property type="entry name" value="KhpA"/>
</dbReference>
<dbReference type="AlphaFoldDB" id="A0A8J2ZRV4"/>
<keyword evidence="3" id="KW-0143">Chaperone</keyword>
<gene>
    <name evidence="3" type="primary">khpA</name>
    <name evidence="4" type="ORF">GCM10007096_03560</name>
</gene>
<evidence type="ECO:0000313" key="5">
    <source>
        <dbReference type="Proteomes" id="UP000656813"/>
    </source>
</evidence>
<keyword evidence="1 3" id="KW-0963">Cytoplasm</keyword>
<name>A0A8J2ZRV4_9BACL</name>
<reference evidence="4" key="2">
    <citation type="submission" date="2020-09" db="EMBL/GenBank/DDBJ databases">
        <authorList>
            <person name="Sun Q."/>
            <person name="Zhou Y."/>
        </authorList>
    </citation>
    <scope>NUCLEOTIDE SEQUENCE</scope>
    <source>
        <strain evidence="4">CGMCC 1.12777</strain>
    </source>
</reference>
<dbReference type="GO" id="GO:0003723">
    <property type="term" value="F:RNA binding"/>
    <property type="evidence" value="ECO:0007669"/>
    <property type="project" value="UniProtKB-UniRule"/>
</dbReference>
<dbReference type="GO" id="GO:0071555">
    <property type="term" value="P:cell wall organization"/>
    <property type="evidence" value="ECO:0007669"/>
    <property type="project" value="UniProtKB-KW"/>
</dbReference>
<dbReference type="InterPro" id="IPR015946">
    <property type="entry name" value="KH_dom-like_a/b"/>
</dbReference>
<dbReference type="GO" id="GO:0005737">
    <property type="term" value="C:cytoplasm"/>
    <property type="evidence" value="ECO:0007669"/>
    <property type="project" value="UniProtKB-SubCell"/>
</dbReference>
<dbReference type="GO" id="GO:0009252">
    <property type="term" value="P:peptidoglycan biosynthetic process"/>
    <property type="evidence" value="ECO:0007669"/>
    <property type="project" value="UniProtKB-UniRule"/>
</dbReference>
<accession>A0A8J2ZRV4</accession>
<keyword evidence="2 3" id="KW-0694">RNA-binding</keyword>
<comment type="subunit">
    <text evidence="3">Forms a complex with KhpB.</text>
</comment>
<dbReference type="GO" id="GO:0008360">
    <property type="term" value="P:regulation of cell shape"/>
    <property type="evidence" value="ECO:0007669"/>
    <property type="project" value="UniProtKB-KW"/>
</dbReference>
<evidence type="ECO:0000313" key="4">
    <source>
        <dbReference type="EMBL" id="GGH74892.1"/>
    </source>
</evidence>
<dbReference type="CDD" id="cd22533">
    <property type="entry name" value="KH-II_YlqC-like"/>
    <property type="match status" value="1"/>
</dbReference>
<sequence>MDELIKAIVCPIVDHPEDVHISSEQSNARTTYYLSVHKEDMGKVIGKHGRMASAIRSVIHATGVAHHENVTLTIRE</sequence>
<dbReference type="InterPro" id="IPR009019">
    <property type="entry name" value="KH_sf_prok-type"/>
</dbReference>
<dbReference type="EMBL" id="BMFV01000001">
    <property type="protein sequence ID" value="GGH74892.1"/>
    <property type="molecule type" value="Genomic_DNA"/>
</dbReference>
<keyword evidence="3" id="KW-0961">Cell wall biogenesis/degradation</keyword>